<dbReference type="PROSITE" id="PS50042">
    <property type="entry name" value="CNMP_BINDING_3"/>
    <property type="match status" value="1"/>
</dbReference>
<dbReference type="CDD" id="cd00038">
    <property type="entry name" value="CAP_ED"/>
    <property type="match status" value="1"/>
</dbReference>
<name>A0A6M1SZI1_9BACT</name>
<evidence type="ECO:0000259" key="1">
    <source>
        <dbReference type="PROSITE" id="PS50042"/>
    </source>
</evidence>
<accession>A0A6M1SZI1</accession>
<reference evidence="2 3" key="1">
    <citation type="submission" date="2020-02" db="EMBL/GenBank/DDBJ databases">
        <title>Balneolaceae bacterium YR4-1, complete genome.</title>
        <authorList>
            <person name="Li Y."/>
            <person name="Wu S."/>
        </authorList>
    </citation>
    <scope>NUCLEOTIDE SEQUENCE [LARGE SCALE GENOMIC DNA]</scope>
    <source>
        <strain evidence="2 3">YR4-1</strain>
    </source>
</reference>
<protein>
    <submittedName>
        <fullName evidence="2">Crp/Fnr family transcriptional regulator</fullName>
    </submittedName>
</protein>
<keyword evidence="3" id="KW-1185">Reference proteome</keyword>
<comment type="caution">
    <text evidence="2">The sequence shown here is derived from an EMBL/GenBank/DDBJ whole genome shotgun (WGS) entry which is preliminary data.</text>
</comment>
<proteinExistence type="predicted"/>
<organism evidence="2 3">
    <name type="scientific">Halalkalibaculum roseum</name>
    <dbReference type="NCBI Taxonomy" id="2709311"/>
    <lineage>
        <taxon>Bacteria</taxon>
        <taxon>Pseudomonadati</taxon>
        <taxon>Balneolota</taxon>
        <taxon>Balneolia</taxon>
        <taxon>Balneolales</taxon>
        <taxon>Balneolaceae</taxon>
        <taxon>Halalkalibaculum</taxon>
    </lineage>
</organism>
<gene>
    <name evidence="2" type="ORF">G3570_14160</name>
</gene>
<dbReference type="InterPro" id="IPR018490">
    <property type="entry name" value="cNMP-bd_dom_sf"/>
</dbReference>
<dbReference type="InterPro" id="IPR014710">
    <property type="entry name" value="RmlC-like_jellyroll"/>
</dbReference>
<evidence type="ECO:0000313" key="2">
    <source>
        <dbReference type="EMBL" id="NGP77788.1"/>
    </source>
</evidence>
<dbReference type="AlphaFoldDB" id="A0A6M1SZI1"/>
<dbReference type="RefSeq" id="WP_165143482.1">
    <property type="nucleotide sequence ID" value="NZ_JAALLT010000004.1"/>
</dbReference>
<feature type="domain" description="Cyclic nucleotide-binding" evidence="1">
    <location>
        <begin position="11"/>
        <end position="114"/>
    </location>
</feature>
<dbReference type="Proteomes" id="UP000473278">
    <property type="component" value="Unassembled WGS sequence"/>
</dbReference>
<evidence type="ECO:0000313" key="3">
    <source>
        <dbReference type="Proteomes" id="UP000473278"/>
    </source>
</evidence>
<dbReference type="EMBL" id="JAALLT010000004">
    <property type="protein sequence ID" value="NGP77788.1"/>
    <property type="molecule type" value="Genomic_DNA"/>
</dbReference>
<dbReference type="Gene3D" id="2.60.120.10">
    <property type="entry name" value="Jelly Rolls"/>
    <property type="match status" value="1"/>
</dbReference>
<dbReference type="Pfam" id="PF00027">
    <property type="entry name" value="cNMP_binding"/>
    <property type="match status" value="1"/>
</dbReference>
<dbReference type="InterPro" id="IPR000595">
    <property type="entry name" value="cNMP-bd_dom"/>
</dbReference>
<dbReference type="SUPFAM" id="SSF51206">
    <property type="entry name" value="cAMP-binding domain-like"/>
    <property type="match status" value="1"/>
</dbReference>
<sequence>MKEKLRKEIEEIEALTDEEFTYITSHFKERRFKKNQFVVQEGMPVPYDFFVVKGLLKAYVIDDKGKEHILQFAMENWWISDYQAHFSEKPASINIDCIEDCEMLALSLENRRKICREFHKMDRFFSIKFNLGYIRLQQRILSLLRENAEERYRNLLEKQPDLIQRVPKKYLAGFLGLSRETLSRLDLSPK</sequence>